<reference evidence="7 8" key="1">
    <citation type="journal article" date="2016" name="Nat. Commun.">
        <title>Thousands of microbial genomes shed light on interconnected biogeochemical processes in an aquifer system.</title>
        <authorList>
            <person name="Anantharaman K."/>
            <person name="Brown C.T."/>
            <person name="Hug L.A."/>
            <person name="Sharon I."/>
            <person name="Castelle C.J."/>
            <person name="Probst A.J."/>
            <person name="Thomas B.C."/>
            <person name="Singh A."/>
            <person name="Wilkins M.J."/>
            <person name="Karaoz U."/>
            <person name="Brodie E.L."/>
            <person name="Williams K.H."/>
            <person name="Hubbard S.S."/>
            <person name="Banfield J.F."/>
        </authorList>
    </citation>
    <scope>NUCLEOTIDE SEQUENCE [LARGE SCALE GENOMIC DNA]</scope>
</reference>
<dbReference type="GO" id="GO:0006412">
    <property type="term" value="P:translation"/>
    <property type="evidence" value="ECO:0007669"/>
    <property type="project" value="UniProtKB-UniRule"/>
</dbReference>
<dbReference type="Pfam" id="PF00829">
    <property type="entry name" value="Ribosomal_L21p"/>
    <property type="match status" value="1"/>
</dbReference>
<keyword evidence="3 6" id="KW-0694">RNA-binding</keyword>
<evidence type="ECO:0000256" key="2">
    <source>
        <dbReference type="ARBA" id="ARBA00022730"/>
    </source>
</evidence>
<dbReference type="Proteomes" id="UP000178764">
    <property type="component" value="Unassembled WGS sequence"/>
</dbReference>
<protein>
    <recommendedName>
        <fullName evidence="6">Large ribosomal subunit protein bL21</fullName>
    </recommendedName>
</protein>
<name>A0A1F5DNY1_9BACT</name>
<comment type="subunit">
    <text evidence="6">Part of the 50S ribosomal subunit. Contacts protein L20.</text>
</comment>
<dbReference type="PANTHER" id="PTHR21349:SF0">
    <property type="entry name" value="LARGE RIBOSOMAL SUBUNIT PROTEIN BL21M"/>
    <property type="match status" value="1"/>
</dbReference>
<dbReference type="AlphaFoldDB" id="A0A1F5DNY1"/>
<dbReference type="InterPro" id="IPR001787">
    <property type="entry name" value="Ribosomal_bL21"/>
</dbReference>
<evidence type="ECO:0000256" key="3">
    <source>
        <dbReference type="ARBA" id="ARBA00022884"/>
    </source>
</evidence>
<dbReference type="PANTHER" id="PTHR21349">
    <property type="entry name" value="50S RIBOSOMAL PROTEIN L21"/>
    <property type="match status" value="1"/>
</dbReference>
<evidence type="ECO:0000313" key="8">
    <source>
        <dbReference type="Proteomes" id="UP000178764"/>
    </source>
</evidence>
<evidence type="ECO:0000256" key="1">
    <source>
        <dbReference type="ARBA" id="ARBA00008563"/>
    </source>
</evidence>
<dbReference type="GO" id="GO:0019843">
    <property type="term" value="F:rRNA binding"/>
    <property type="evidence" value="ECO:0007669"/>
    <property type="project" value="UniProtKB-UniRule"/>
</dbReference>
<evidence type="ECO:0000256" key="4">
    <source>
        <dbReference type="ARBA" id="ARBA00022980"/>
    </source>
</evidence>
<dbReference type="EMBL" id="MEZT01000014">
    <property type="protein sequence ID" value="OGD56736.1"/>
    <property type="molecule type" value="Genomic_DNA"/>
</dbReference>
<evidence type="ECO:0000256" key="5">
    <source>
        <dbReference type="ARBA" id="ARBA00023274"/>
    </source>
</evidence>
<keyword evidence="4 6" id="KW-0689">Ribosomal protein</keyword>
<keyword evidence="2 6" id="KW-0699">rRNA-binding</keyword>
<dbReference type="GO" id="GO:0003735">
    <property type="term" value="F:structural constituent of ribosome"/>
    <property type="evidence" value="ECO:0007669"/>
    <property type="project" value="InterPro"/>
</dbReference>
<dbReference type="InterPro" id="IPR036164">
    <property type="entry name" value="bL21-like_sf"/>
</dbReference>
<comment type="function">
    <text evidence="6">This protein binds to 23S rRNA in the presence of protein L20.</text>
</comment>
<dbReference type="InterPro" id="IPR028909">
    <property type="entry name" value="bL21-like"/>
</dbReference>
<dbReference type="GO" id="GO:0005737">
    <property type="term" value="C:cytoplasm"/>
    <property type="evidence" value="ECO:0007669"/>
    <property type="project" value="UniProtKB-ARBA"/>
</dbReference>
<keyword evidence="5 6" id="KW-0687">Ribonucleoprotein</keyword>
<dbReference type="SUPFAM" id="SSF141091">
    <property type="entry name" value="L21p-like"/>
    <property type="match status" value="1"/>
</dbReference>
<evidence type="ECO:0000313" key="7">
    <source>
        <dbReference type="EMBL" id="OGD56736.1"/>
    </source>
</evidence>
<dbReference type="InterPro" id="IPR018258">
    <property type="entry name" value="Ribosomal_bL21_CS"/>
</dbReference>
<comment type="caution">
    <text evidence="7">The sequence shown here is derived from an EMBL/GenBank/DDBJ whole genome shotgun (WGS) entry which is preliminary data.</text>
</comment>
<dbReference type="PROSITE" id="PS01169">
    <property type="entry name" value="RIBOSOMAL_L21"/>
    <property type="match status" value="1"/>
</dbReference>
<comment type="similarity">
    <text evidence="1 6">Belongs to the bacterial ribosomal protein bL21 family.</text>
</comment>
<accession>A0A1F5DNY1</accession>
<gene>
    <name evidence="6" type="primary">rplU</name>
    <name evidence="7" type="ORF">A2V71_04315</name>
</gene>
<sequence>MAEFAVIKTGGKQYKVKIGDIIKVEKLSGNPSAGGKKLEFDDIFGGKKVTASILSEGKEKKVRILKQRPKKRYKKVQGHRQTLSQIRVEKIS</sequence>
<evidence type="ECO:0000256" key="6">
    <source>
        <dbReference type="HAMAP-Rule" id="MF_01363"/>
    </source>
</evidence>
<proteinExistence type="inferred from homology"/>
<dbReference type="GO" id="GO:0005840">
    <property type="term" value="C:ribosome"/>
    <property type="evidence" value="ECO:0007669"/>
    <property type="project" value="UniProtKB-KW"/>
</dbReference>
<dbReference type="GO" id="GO:1990904">
    <property type="term" value="C:ribonucleoprotein complex"/>
    <property type="evidence" value="ECO:0007669"/>
    <property type="project" value="UniProtKB-KW"/>
</dbReference>
<organism evidence="7 8">
    <name type="scientific">Candidatus Berkelbacteria bacterium RBG_13_40_8</name>
    <dbReference type="NCBI Taxonomy" id="1797467"/>
    <lineage>
        <taxon>Bacteria</taxon>
        <taxon>Candidatus Berkelbacteria</taxon>
    </lineage>
</organism>
<dbReference type="HAMAP" id="MF_01363">
    <property type="entry name" value="Ribosomal_bL21"/>
    <property type="match status" value="1"/>
</dbReference>